<reference evidence="3" key="1">
    <citation type="submission" date="2014-02" db="EMBL/GenBank/DDBJ databases">
        <authorList>
            <person name="Genoscope - CEA"/>
        </authorList>
    </citation>
    <scope>NUCLEOTIDE SEQUENCE</scope>
    <source>
        <strain evidence="3">LS3</strain>
    </source>
</reference>
<evidence type="ECO:0000256" key="1">
    <source>
        <dbReference type="ARBA" id="ARBA00010490"/>
    </source>
</evidence>
<dbReference type="SUPFAM" id="SSF46950">
    <property type="entry name" value="Double-stranded DNA-binding domain"/>
    <property type="match status" value="1"/>
</dbReference>
<dbReference type="AlphaFoldDB" id="A0A060TDR6"/>
<dbReference type="Gene3D" id="1.10.8.140">
    <property type="entry name" value="PDCD5-like"/>
    <property type="match status" value="1"/>
</dbReference>
<proteinExistence type="inferred from homology"/>
<accession>A0A060TDR6</accession>
<dbReference type="InterPro" id="IPR002836">
    <property type="entry name" value="PDCD5-like"/>
</dbReference>
<dbReference type="PANTHER" id="PTHR10840:SF0">
    <property type="entry name" value="PROGRAMMED CELL DEATH PROTEIN 5"/>
    <property type="match status" value="1"/>
</dbReference>
<feature type="compositionally biased region" description="Polar residues" evidence="2">
    <location>
        <begin position="102"/>
        <end position="112"/>
    </location>
</feature>
<evidence type="ECO:0000313" key="3">
    <source>
        <dbReference type="EMBL" id="CDP37351.1"/>
    </source>
</evidence>
<dbReference type="GO" id="GO:0005829">
    <property type="term" value="C:cytosol"/>
    <property type="evidence" value="ECO:0007669"/>
    <property type="project" value="TreeGrafter"/>
</dbReference>
<dbReference type="PIRSF" id="PIRSF015730">
    <property type="entry name" value="TFAR19"/>
    <property type="match status" value="1"/>
</dbReference>
<dbReference type="GO" id="GO:0003677">
    <property type="term" value="F:DNA binding"/>
    <property type="evidence" value="ECO:0007669"/>
    <property type="project" value="InterPro"/>
</dbReference>
<feature type="region of interest" description="Disordered" evidence="2">
    <location>
        <begin position="102"/>
        <end position="140"/>
    </location>
</feature>
<sequence length="140" mass="16008">MDDSELEAIRRARMAELQGQGQGQGRGQEKSDGGDAEEEMRLSVLSQILSNEARERLSRIRIVRQDRAKAVEELLIRMARTGQIQQRISEQELVGLLDQISQQQSKANQTRIVYNKRRDDDEIEVGGDTNKDDSEDDFFD</sequence>
<gene>
    <name evidence="3" type="ORF">GNLVRS02_ARAD1D09460g</name>
</gene>
<protein>
    <submittedName>
        <fullName evidence="3">ARAD1D09460p</fullName>
    </submittedName>
</protein>
<dbReference type="PhylomeDB" id="A0A060TDR6"/>
<organism evidence="3">
    <name type="scientific">Blastobotrys adeninivorans</name>
    <name type="common">Yeast</name>
    <name type="synonym">Arxula adeninivorans</name>
    <dbReference type="NCBI Taxonomy" id="409370"/>
    <lineage>
        <taxon>Eukaryota</taxon>
        <taxon>Fungi</taxon>
        <taxon>Dikarya</taxon>
        <taxon>Ascomycota</taxon>
        <taxon>Saccharomycotina</taxon>
        <taxon>Dipodascomycetes</taxon>
        <taxon>Dipodascales</taxon>
        <taxon>Trichomonascaceae</taxon>
        <taxon>Blastobotrys</taxon>
    </lineage>
</organism>
<dbReference type="Pfam" id="PF01984">
    <property type="entry name" value="dsDNA_bind"/>
    <property type="match status" value="1"/>
</dbReference>
<comment type="similarity">
    <text evidence="1">Belongs to the PDCD5 family.</text>
</comment>
<name>A0A060TDR6_BLAAD</name>
<dbReference type="GO" id="GO:0005634">
    <property type="term" value="C:nucleus"/>
    <property type="evidence" value="ECO:0007669"/>
    <property type="project" value="TreeGrafter"/>
</dbReference>
<dbReference type="PANTHER" id="PTHR10840">
    <property type="entry name" value="PROGRAMMED CELL DEATH PROTEIN 5"/>
    <property type="match status" value="1"/>
</dbReference>
<dbReference type="EMBL" id="HG937694">
    <property type="protein sequence ID" value="CDP37351.1"/>
    <property type="molecule type" value="Genomic_DNA"/>
</dbReference>
<reference evidence="3" key="2">
    <citation type="submission" date="2014-06" db="EMBL/GenBank/DDBJ databases">
        <title>The complete genome of Blastobotrys (Arxula) adeninivorans LS3 - a yeast of biotechnological interest.</title>
        <authorList>
            <person name="Kunze G."/>
            <person name="Gaillardin C."/>
            <person name="Czernicka M."/>
            <person name="Durrens P."/>
            <person name="Martin T."/>
            <person name="Boer E."/>
            <person name="Gabaldon T."/>
            <person name="Cruz J."/>
            <person name="Talla E."/>
            <person name="Marck C."/>
            <person name="Goffeau A."/>
            <person name="Barbe V."/>
            <person name="Baret P."/>
            <person name="Baronian K."/>
            <person name="Beier S."/>
            <person name="Bleykasten C."/>
            <person name="Bode R."/>
            <person name="Casaregola S."/>
            <person name="Despons L."/>
            <person name="Fairhead C."/>
            <person name="Giersberg M."/>
            <person name="Gierski P."/>
            <person name="Hahnel U."/>
            <person name="Hartmann A."/>
            <person name="Jankowska D."/>
            <person name="Jubin C."/>
            <person name="Jung P."/>
            <person name="Lafontaine I."/>
            <person name="Leh-Louis V."/>
            <person name="Lemaire M."/>
            <person name="Marcet-Houben M."/>
            <person name="Mascher M."/>
            <person name="Morel G."/>
            <person name="Richard G.-F."/>
            <person name="Riechen J."/>
            <person name="Sacerdot C."/>
            <person name="Sarkar A."/>
            <person name="Savel G."/>
            <person name="Schacherer J."/>
            <person name="Sherman D."/>
            <person name="Straub M.-L."/>
            <person name="Stein N."/>
            <person name="Thierry A."/>
            <person name="Trautwein-Schult A."/>
            <person name="Westhof E."/>
            <person name="Worch S."/>
            <person name="Dujon B."/>
            <person name="Souciet J.-L."/>
            <person name="Wincker P."/>
            <person name="Scholz U."/>
            <person name="Neuveglise N."/>
        </authorList>
    </citation>
    <scope>NUCLEOTIDE SEQUENCE</scope>
    <source>
        <strain evidence="3">LS3</strain>
    </source>
</reference>
<dbReference type="InterPro" id="IPR036883">
    <property type="entry name" value="PDCD5-like_sf"/>
</dbReference>
<feature type="region of interest" description="Disordered" evidence="2">
    <location>
        <begin position="14"/>
        <end position="40"/>
    </location>
</feature>
<evidence type="ECO:0000256" key="2">
    <source>
        <dbReference type="SAM" id="MobiDB-lite"/>
    </source>
</evidence>